<evidence type="ECO:0000256" key="2">
    <source>
        <dbReference type="ARBA" id="ARBA00022691"/>
    </source>
</evidence>
<keyword evidence="3" id="KW-0479">Metal-binding</keyword>
<dbReference type="PROSITE" id="PS51918">
    <property type="entry name" value="RADICAL_SAM"/>
    <property type="match status" value="1"/>
</dbReference>
<organism evidence="7 8">
    <name type="scientific">Paraburkholderia ribeironis</name>
    <dbReference type="NCBI Taxonomy" id="1247936"/>
    <lineage>
        <taxon>Bacteria</taxon>
        <taxon>Pseudomonadati</taxon>
        <taxon>Pseudomonadota</taxon>
        <taxon>Betaproteobacteria</taxon>
        <taxon>Burkholderiales</taxon>
        <taxon>Burkholderiaceae</taxon>
        <taxon>Paraburkholderia</taxon>
    </lineage>
</organism>
<sequence length="388" mass="43131">MDTTERIIKWRNLRHVDGVASEPRNPLPAVCDVSVTNLCNAACDFCGFSRDKNLAGPRRYLDPDEFARALPILRRRRIRYMTLQGGEPLVHPQIESLVASATKAGIQCGLITNGWFLPRHIKQLAAAGLKRLLISIDSADMSEHEHNRGLRGLEARIRDGIAQAHAFGIPVCASVTVSRLVRYESLPETLNRLGFDAVTFSYPRREAFGSTSLVYDEKSTLVDLSRDELLEALSAIASLKKRFRVMDPSAALAEVARFVRGEQQLIPCVGGSKYFYIDWNLDVWRCEAWSEPMGSVFDLDHLPDQREPCNDCMMGCYRHASVLMHGAIALTDSVYALGRGELRAAVGTLFQRSVAYSLWALSVEELPRAALTSLGARIGGRRSSPQIE</sequence>
<dbReference type="GO" id="GO:0051536">
    <property type="term" value="F:iron-sulfur cluster binding"/>
    <property type="evidence" value="ECO:0007669"/>
    <property type="project" value="UniProtKB-KW"/>
</dbReference>
<reference evidence="7 8" key="1">
    <citation type="submission" date="2016-12" db="EMBL/GenBank/DDBJ databases">
        <authorList>
            <person name="Song W.-J."/>
            <person name="Kurnit D.M."/>
        </authorList>
    </citation>
    <scope>NUCLEOTIDE SEQUENCE [LARGE SCALE GENOMIC DNA]</scope>
    <source>
        <strain evidence="7 8">STM7296</strain>
    </source>
</reference>
<dbReference type="OrthoDB" id="9782387at2"/>
<keyword evidence="4" id="KW-0408">Iron</keyword>
<evidence type="ECO:0000256" key="3">
    <source>
        <dbReference type="ARBA" id="ARBA00022723"/>
    </source>
</evidence>
<gene>
    <name evidence="7" type="ORF">BN2475_50108</name>
</gene>
<dbReference type="PANTHER" id="PTHR11228:SF7">
    <property type="entry name" value="PQQA PEPTIDE CYCLASE"/>
    <property type="match status" value="1"/>
</dbReference>
<comment type="cofactor">
    <cofactor evidence="1">
        <name>[4Fe-4S] cluster</name>
        <dbReference type="ChEBI" id="CHEBI:49883"/>
    </cofactor>
</comment>
<dbReference type="InterPro" id="IPR050377">
    <property type="entry name" value="Radical_SAM_PqqE_MftC-like"/>
</dbReference>
<proteinExistence type="predicted"/>
<dbReference type="GO" id="GO:0003824">
    <property type="term" value="F:catalytic activity"/>
    <property type="evidence" value="ECO:0007669"/>
    <property type="project" value="InterPro"/>
</dbReference>
<dbReference type="EMBL" id="CYGX02000005">
    <property type="protein sequence ID" value="SIT35589.1"/>
    <property type="molecule type" value="Genomic_DNA"/>
</dbReference>
<dbReference type="SUPFAM" id="SSF102114">
    <property type="entry name" value="Radical SAM enzymes"/>
    <property type="match status" value="1"/>
</dbReference>
<keyword evidence="8" id="KW-1185">Reference proteome</keyword>
<dbReference type="STRING" id="1247936.BN2475_50108"/>
<dbReference type="GO" id="GO:0046872">
    <property type="term" value="F:metal ion binding"/>
    <property type="evidence" value="ECO:0007669"/>
    <property type="project" value="UniProtKB-KW"/>
</dbReference>
<dbReference type="AlphaFoldDB" id="A0A1N7RKG4"/>
<dbReference type="Pfam" id="PF04055">
    <property type="entry name" value="Radical_SAM"/>
    <property type="match status" value="1"/>
</dbReference>
<evidence type="ECO:0000313" key="8">
    <source>
        <dbReference type="Proteomes" id="UP000187012"/>
    </source>
</evidence>
<protein>
    <submittedName>
        <fullName evidence="7">Radical SAM domain protein</fullName>
    </submittedName>
</protein>
<dbReference type="CDD" id="cd01335">
    <property type="entry name" value="Radical_SAM"/>
    <property type="match status" value="1"/>
</dbReference>
<dbReference type="RefSeq" id="WP_094777877.1">
    <property type="nucleotide sequence ID" value="NZ_CYGX02000005.1"/>
</dbReference>
<keyword evidence="5" id="KW-0411">Iron-sulfur</keyword>
<dbReference type="InterPro" id="IPR013785">
    <property type="entry name" value="Aldolase_TIM"/>
</dbReference>
<evidence type="ECO:0000256" key="1">
    <source>
        <dbReference type="ARBA" id="ARBA00001966"/>
    </source>
</evidence>
<dbReference type="Proteomes" id="UP000187012">
    <property type="component" value="Unassembled WGS sequence"/>
</dbReference>
<evidence type="ECO:0000256" key="5">
    <source>
        <dbReference type="ARBA" id="ARBA00023014"/>
    </source>
</evidence>
<dbReference type="InterPro" id="IPR058240">
    <property type="entry name" value="rSAM_sf"/>
</dbReference>
<evidence type="ECO:0000256" key="4">
    <source>
        <dbReference type="ARBA" id="ARBA00023004"/>
    </source>
</evidence>
<feature type="domain" description="Radical SAM core" evidence="6">
    <location>
        <begin position="25"/>
        <end position="240"/>
    </location>
</feature>
<accession>A0A1N7RKG4</accession>
<evidence type="ECO:0000313" key="7">
    <source>
        <dbReference type="EMBL" id="SIT35589.1"/>
    </source>
</evidence>
<dbReference type="InterPro" id="IPR007197">
    <property type="entry name" value="rSAM"/>
</dbReference>
<keyword evidence="2" id="KW-0949">S-adenosyl-L-methionine</keyword>
<evidence type="ECO:0000259" key="6">
    <source>
        <dbReference type="PROSITE" id="PS51918"/>
    </source>
</evidence>
<dbReference type="PANTHER" id="PTHR11228">
    <property type="entry name" value="RADICAL SAM DOMAIN PROTEIN"/>
    <property type="match status" value="1"/>
</dbReference>
<name>A0A1N7RKG4_9BURK</name>
<dbReference type="SFLD" id="SFLDS00029">
    <property type="entry name" value="Radical_SAM"/>
    <property type="match status" value="1"/>
</dbReference>
<dbReference type="SFLD" id="SFLDG01067">
    <property type="entry name" value="SPASM/twitch_domain_containing"/>
    <property type="match status" value="1"/>
</dbReference>
<dbReference type="Gene3D" id="3.20.20.70">
    <property type="entry name" value="Aldolase class I"/>
    <property type="match status" value="1"/>
</dbReference>